<name>A0A8J1UWB9_OWEFU</name>
<dbReference type="PANTHER" id="PTHR40472">
    <property type="entry name" value="RICIN B-TYPE LECTIN DOMAIN-CONTAINING PROTEIN"/>
    <property type="match status" value="1"/>
</dbReference>
<evidence type="ECO:0000313" key="2">
    <source>
        <dbReference type="Proteomes" id="UP000749559"/>
    </source>
</evidence>
<keyword evidence="2" id="KW-1185">Reference proteome</keyword>
<organism evidence="1 2">
    <name type="scientific">Owenia fusiformis</name>
    <name type="common">Polychaete worm</name>
    <dbReference type="NCBI Taxonomy" id="6347"/>
    <lineage>
        <taxon>Eukaryota</taxon>
        <taxon>Metazoa</taxon>
        <taxon>Spiralia</taxon>
        <taxon>Lophotrochozoa</taxon>
        <taxon>Annelida</taxon>
        <taxon>Polychaeta</taxon>
        <taxon>Sedentaria</taxon>
        <taxon>Canalipalpata</taxon>
        <taxon>Sabellida</taxon>
        <taxon>Oweniida</taxon>
        <taxon>Oweniidae</taxon>
        <taxon>Owenia</taxon>
    </lineage>
</organism>
<evidence type="ECO:0000313" key="1">
    <source>
        <dbReference type="EMBL" id="CAH1772246.1"/>
    </source>
</evidence>
<dbReference type="PANTHER" id="PTHR40472:SF6">
    <property type="entry name" value="RICIN B-TYPE LECTIN DOMAIN-CONTAINING PROTEIN"/>
    <property type="match status" value="1"/>
</dbReference>
<comment type="caution">
    <text evidence="1">The sequence shown here is derived from an EMBL/GenBank/DDBJ whole genome shotgun (WGS) entry which is preliminary data.</text>
</comment>
<dbReference type="InterPro" id="IPR039051">
    <property type="entry name" value="SE-CTX-like"/>
</dbReference>
<protein>
    <submittedName>
        <fullName evidence="1">Uncharacterized protein</fullName>
    </submittedName>
</protein>
<dbReference type="AlphaFoldDB" id="A0A8J1UWB9"/>
<dbReference type="EMBL" id="CAIIXF020000001">
    <property type="protein sequence ID" value="CAH1772246.1"/>
    <property type="molecule type" value="Genomic_DNA"/>
</dbReference>
<accession>A0A8J1UWB9</accession>
<reference evidence="1" key="1">
    <citation type="submission" date="2022-03" db="EMBL/GenBank/DDBJ databases">
        <authorList>
            <person name="Martin C."/>
        </authorList>
    </citation>
    <scope>NUCLEOTIDE SEQUENCE</scope>
</reference>
<gene>
    <name evidence="1" type="ORF">OFUS_LOCUS33</name>
</gene>
<proteinExistence type="predicted"/>
<dbReference type="Proteomes" id="UP000749559">
    <property type="component" value="Unassembled WGS sequence"/>
</dbReference>
<dbReference type="OrthoDB" id="6060659at2759"/>
<sequence>MADVPVVTLLLTVIIMVLISQSESITIADKTKIDKGLTAGHEIFNYIADKKFSESLTKISSAIGPFLGAFGPFVSLVLTFVPSSDTAVVQLLTGMMDRIENRFDQVDSRFDEIKRLVEWTDEAVNFGQIEQKIWAMNVAYRRLYRGNGTGEAANRKQAYIDEFDNNYQQSGINLYHAIVNKHGTFQENLGESIMRFTDYDRKKTQDFLLGILRLILNAAKIEIAYYNVKQFNSIAEERKSEWETKIQRVKSEFEHIDKTVIHQCHSQSKKDIKKISADNYKMGNEQFSSKLYDMLTEKYYWRNWLVVVYDEVRGFDKHTVSQCGGYIKFRKDGRNLVVASLDKNQDVQQMSRQSARTKLIKNGKYAKELVKVMVLPAGYPKPKIPYARILYKKIDTKSACSTISIISSANVWHRGPVSKLVFRQYYGNLQAILFGNFNTSKITPSSNWMSMSRQDIKDLASDYDRISNKYFSSRLYDMLKERYYWRDWFVVVYDDIKGFSKHTVRKCGGHILFRQNRRNIMVSSIDKNKSVGTRTLQSAKSSLKNIPWKGTGDTFAKRMYNKIDKTEACGVVSVLTNAHVSYRGDKDKIAYRNLKGHLHMILFGKFKN</sequence>